<protein>
    <submittedName>
        <fullName evidence="1">Uncharacterized protein</fullName>
    </submittedName>
</protein>
<dbReference type="OrthoDB" id="2551373at2759"/>
<dbReference type="Proteomes" id="UP000008867">
    <property type="component" value="Chromosome 15"/>
</dbReference>
<proteinExistence type="predicted"/>
<dbReference type="HOGENOM" id="CLU_1220479_0_0_1"/>
<gene>
    <name evidence="1" type="ORF">sr15812</name>
</gene>
<dbReference type="EMBL" id="FQ311436">
    <property type="protein sequence ID" value="CBQ69347.1"/>
    <property type="molecule type" value="Genomic_DNA"/>
</dbReference>
<accession>E6ZQ40</accession>
<evidence type="ECO:0000313" key="1">
    <source>
        <dbReference type="EMBL" id="CBQ69347.1"/>
    </source>
</evidence>
<dbReference type="eggNOG" id="ENOG502R40Z">
    <property type="taxonomic scope" value="Eukaryota"/>
</dbReference>
<organism evidence="1 2">
    <name type="scientific">Sporisorium reilianum (strain SRZ2)</name>
    <name type="common">Maize head smut fungus</name>
    <dbReference type="NCBI Taxonomy" id="999809"/>
    <lineage>
        <taxon>Eukaryota</taxon>
        <taxon>Fungi</taxon>
        <taxon>Dikarya</taxon>
        <taxon>Basidiomycota</taxon>
        <taxon>Ustilaginomycotina</taxon>
        <taxon>Ustilaginomycetes</taxon>
        <taxon>Ustilaginales</taxon>
        <taxon>Ustilaginaceae</taxon>
        <taxon>Sporisorium</taxon>
    </lineage>
</organism>
<sequence>MSDTTPPPPSTSTAQPAPTITPLTSANLRVAALSHLIHGATPSTSTTPALPRLSCILSTLSALSGESANKPIARLLDDWDAYADLLAPLAEAQGARQVWDAHQQASYVLSLHAELHDALHALGAVETLVDQRKVLDPASSRSLARSVETNAPRLASAQQRDAEALQATSAHNARLTDIVARWSNYTSTLSQAFTLLDEQVWALERHVAALERAQAAS</sequence>
<name>E6ZQ40_SPORE</name>
<reference evidence="1 2" key="1">
    <citation type="journal article" date="2010" name="Science">
        <title>Pathogenicity determinants in smut fungi revealed by genome comparison.</title>
        <authorList>
            <person name="Schirawski J."/>
            <person name="Mannhaupt G."/>
            <person name="Muench K."/>
            <person name="Brefort T."/>
            <person name="Schipper K."/>
            <person name="Doehlemann G."/>
            <person name="Di Stasio M."/>
            <person name="Roessel N."/>
            <person name="Mendoza-Mendoza A."/>
            <person name="Pester D."/>
            <person name="Mueller O."/>
            <person name="Winterberg B."/>
            <person name="Meyer E."/>
            <person name="Ghareeb H."/>
            <person name="Wollenberg T."/>
            <person name="Muensterkoetter M."/>
            <person name="Wong P."/>
            <person name="Walter M."/>
            <person name="Stukenbrock E."/>
            <person name="Gueldener U."/>
            <person name="Kahmann R."/>
        </authorList>
    </citation>
    <scope>NUCLEOTIDE SEQUENCE [LARGE SCALE GENOMIC DNA]</scope>
    <source>
        <strain evidence="2">SRZ2</strain>
    </source>
</reference>
<dbReference type="VEuPathDB" id="FungiDB:sr15812"/>
<keyword evidence="2" id="KW-1185">Reference proteome</keyword>
<evidence type="ECO:0000313" key="2">
    <source>
        <dbReference type="Proteomes" id="UP000008867"/>
    </source>
</evidence>
<dbReference type="AlphaFoldDB" id="E6ZQ40"/>